<gene>
    <name evidence="1" type="ORF">S01H4_34010</name>
</gene>
<accession>X1BSK5</accession>
<dbReference type="AlphaFoldDB" id="X1BSK5"/>
<feature type="non-terminal residue" evidence="1">
    <location>
        <position position="1"/>
    </location>
</feature>
<comment type="caution">
    <text evidence="1">The sequence shown here is derived from an EMBL/GenBank/DDBJ whole genome shotgun (WGS) entry which is preliminary data.</text>
</comment>
<reference evidence="1" key="1">
    <citation type="journal article" date="2014" name="Front. Microbiol.">
        <title>High frequency of phylogenetically diverse reductive dehalogenase-homologous genes in deep subseafloor sedimentary metagenomes.</title>
        <authorList>
            <person name="Kawai M."/>
            <person name="Futagami T."/>
            <person name="Toyoda A."/>
            <person name="Takaki Y."/>
            <person name="Nishi S."/>
            <person name="Hori S."/>
            <person name="Arai W."/>
            <person name="Tsubouchi T."/>
            <person name="Morono Y."/>
            <person name="Uchiyama I."/>
            <person name="Ito T."/>
            <person name="Fujiyama A."/>
            <person name="Inagaki F."/>
            <person name="Takami H."/>
        </authorList>
    </citation>
    <scope>NUCLEOTIDE SEQUENCE</scope>
    <source>
        <strain evidence="1">Expedition CK06-06</strain>
    </source>
</reference>
<sequence length="30" mass="3697">WERFKNDDIDEDSVMAILWTQEEAHTYILK</sequence>
<organism evidence="1">
    <name type="scientific">marine sediment metagenome</name>
    <dbReference type="NCBI Taxonomy" id="412755"/>
    <lineage>
        <taxon>unclassified sequences</taxon>
        <taxon>metagenomes</taxon>
        <taxon>ecological metagenomes</taxon>
    </lineage>
</organism>
<evidence type="ECO:0000313" key="1">
    <source>
        <dbReference type="EMBL" id="GAG84127.1"/>
    </source>
</evidence>
<dbReference type="EMBL" id="BART01017959">
    <property type="protein sequence ID" value="GAG84127.1"/>
    <property type="molecule type" value="Genomic_DNA"/>
</dbReference>
<name>X1BSK5_9ZZZZ</name>
<protein>
    <submittedName>
        <fullName evidence="1">Uncharacterized protein</fullName>
    </submittedName>
</protein>
<proteinExistence type="predicted"/>